<name>A0A164XSC9_9CRUS</name>
<dbReference type="Pfam" id="PF07818">
    <property type="entry name" value="HCNGP"/>
    <property type="match status" value="1"/>
</dbReference>
<dbReference type="OrthoDB" id="1714508at2759"/>
<dbReference type="GO" id="GO:0006355">
    <property type="term" value="P:regulation of DNA-templated transcription"/>
    <property type="evidence" value="ECO:0007669"/>
    <property type="project" value="InterPro"/>
</dbReference>
<proteinExistence type="predicted"/>
<sequence>MSKSAVSVLQSLTATYTDSEGEDDERSDRKRRSSSLTSDGDMEMGKEPITTNTATSIATPESNKSGTNTPQSGSSISAAEIRRVAARLVSYNNDEAMSDEDDGEEDSNSRVEFPVVRSSRPVSPSAEPIKLLPGEELLPPEPTGKCPPDLQEKITRQYESMVQKNVSSLNFQIQQRKHFRNPSIYEKLIDHLEIEEIGTNYPPALYDPYQWGEESFYENLSKVQREEMEKREKERRERTKVEFVSGTAPKKSNTSGGTDEEKKRKSKWDQTIPLSQSANLTSVATGTKMAIPAFGTLPKKAKQV</sequence>
<dbReference type="STRING" id="35525.A0A164XSC9"/>
<gene>
    <name evidence="1" type="ORF">APZ42_019867</name>
</gene>
<dbReference type="InterPro" id="IPR012479">
    <property type="entry name" value="SAP30BP"/>
</dbReference>
<dbReference type="AlphaFoldDB" id="A0A164XSC9"/>
<comment type="caution">
    <text evidence="1">The sequence shown here is derived from an EMBL/GenBank/DDBJ whole genome shotgun (WGS) entry which is preliminary data.</text>
</comment>
<evidence type="ECO:0000313" key="2">
    <source>
        <dbReference type="Proteomes" id="UP000076858"/>
    </source>
</evidence>
<evidence type="ECO:0000313" key="1">
    <source>
        <dbReference type="EMBL" id="KZS14527.1"/>
    </source>
</evidence>
<dbReference type="PANTHER" id="PTHR13464:SF0">
    <property type="entry name" value="SAP30-BINDING PROTEIN"/>
    <property type="match status" value="1"/>
</dbReference>
<keyword evidence="2" id="KW-1185">Reference proteome</keyword>
<dbReference type="GO" id="GO:0005634">
    <property type="term" value="C:nucleus"/>
    <property type="evidence" value="ECO:0007669"/>
    <property type="project" value="TreeGrafter"/>
</dbReference>
<accession>A0A164XSC9</accession>
<protein>
    <submittedName>
        <fullName evidence="1">Putative SAP30-binding protein</fullName>
    </submittedName>
</protein>
<dbReference type="Proteomes" id="UP000076858">
    <property type="component" value="Unassembled WGS sequence"/>
</dbReference>
<dbReference type="PANTHER" id="PTHR13464">
    <property type="entry name" value="TRANSCRIPTIONAL REGULATOR PROTEIN HCNGP"/>
    <property type="match status" value="1"/>
</dbReference>
<dbReference type="EMBL" id="LRGB01000944">
    <property type="protein sequence ID" value="KZS14527.1"/>
    <property type="molecule type" value="Genomic_DNA"/>
</dbReference>
<reference evidence="1 2" key="1">
    <citation type="submission" date="2016-03" db="EMBL/GenBank/DDBJ databases">
        <title>EvidentialGene: Evidence-directed Construction of Genes on Genomes.</title>
        <authorList>
            <person name="Gilbert D.G."/>
            <person name="Choi J.-H."/>
            <person name="Mockaitis K."/>
            <person name="Colbourne J."/>
            <person name="Pfrender M."/>
        </authorList>
    </citation>
    <scope>NUCLEOTIDE SEQUENCE [LARGE SCALE GENOMIC DNA]</scope>
    <source>
        <strain evidence="1 2">Xinb3</strain>
        <tissue evidence="1">Complete organism</tissue>
    </source>
</reference>
<organism evidence="1 2">
    <name type="scientific">Daphnia magna</name>
    <dbReference type="NCBI Taxonomy" id="35525"/>
    <lineage>
        <taxon>Eukaryota</taxon>
        <taxon>Metazoa</taxon>
        <taxon>Ecdysozoa</taxon>
        <taxon>Arthropoda</taxon>
        <taxon>Crustacea</taxon>
        <taxon>Branchiopoda</taxon>
        <taxon>Diplostraca</taxon>
        <taxon>Cladocera</taxon>
        <taxon>Anomopoda</taxon>
        <taxon>Daphniidae</taxon>
        <taxon>Daphnia</taxon>
    </lineage>
</organism>